<dbReference type="Proteomes" id="UP000224607">
    <property type="component" value="Unassembled WGS sequence"/>
</dbReference>
<keyword evidence="3" id="KW-1185">Reference proteome</keyword>
<reference evidence="2 3" key="1">
    <citation type="journal article" date="2017" name="Nat. Microbiol.">
        <title>Natural product diversity associated with the nematode symbionts Photorhabdus and Xenorhabdus.</title>
        <authorList>
            <person name="Tobias N.J."/>
            <person name="Wolff H."/>
            <person name="Djahanschiri B."/>
            <person name="Grundmann F."/>
            <person name="Kronenwerth M."/>
            <person name="Shi Y.M."/>
            <person name="Simonyi S."/>
            <person name="Grun P."/>
            <person name="Shapiro-Ilan D."/>
            <person name="Pidot S.J."/>
            <person name="Stinear T.P."/>
            <person name="Ebersberger I."/>
            <person name="Bode H.B."/>
        </authorList>
    </citation>
    <scope>NUCLEOTIDE SEQUENCE [LARGE SCALE GENOMIC DNA]</scope>
    <source>
        <strain evidence="2 3">DSM 17908</strain>
    </source>
</reference>
<comment type="caution">
    <text evidence="2">The sequence shown here is derived from an EMBL/GenBank/DDBJ whole genome shotgun (WGS) entry which is preliminary data.</text>
</comment>
<protein>
    <submittedName>
        <fullName evidence="2">Uncharacterized protein</fullName>
    </submittedName>
</protein>
<organism evidence="2 3">
    <name type="scientific">Xenorhabdus mauleonii</name>
    <dbReference type="NCBI Taxonomy" id="351675"/>
    <lineage>
        <taxon>Bacteria</taxon>
        <taxon>Pseudomonadati</taxon>
        <taxon>Pseudomonadota</taxon>
        <taxon>Gammaproteobacteria</taxon>
        <taxon>Enterobacterales</taxon>
        <taxon>Morganellaceae</taxon>
        <taxon>Xenorhabdus</taxon>
    </lineage>
</organism>
<gene>
    <name evidence="2" type="ORF">Xmau_04587</name>
</gene>
<dbReference type="EMBL" id="NITY01000094">
    <property type="protein sequence ID" value="PHM30221.1"/>
    <property type="molecule type" value="Genomic_DNA"/>
</dbReference>
<evidence type="ECO:0000313" key="3">
    <source>
        <dbReference type="Proteomes" id="UP000224607"/>
    </source>
</evidence>
<name>A0A2G0N653_9GAMM</name>
<evidence type="ECO:0000313" key="2">
    <source>
        <dbReference type="EMBL" id="PHM30221.1"/>
    </source>
</evidence>
<evidence type="ECO:0000256" key="1">
    <source>
        <dbReference type="SAM" id="MobiDB-lite"/>
    </source>
</evidence>
<accession>A0A2G0N653</accession>
<sequence length="71" mass="7845">MIHSPRGQPRLRVLDNVEGPSPNSRESSAILVPILRNAATTSAGCQSSVGFIPASPHSDDWWRFKQGLQYR</sequence>
<feature type="region of interest" description="Disordered" evidence="1">
    <location>
        <begin position="1"/>
        <end position="27"/>
    </location>
</feature>
<proteinExistence type="predicted"/>